<dbReference type="NCBIfam" id="TIGR01388">
    <property type="entry name" value="rnd"/>
    <property type="match status" value="1"/>
</dbReference>
<dbReference type="CDD" id="cd06142">
    <property type="entry name" value="RNaseD_exo"/>
    <property type="match status" value="1"/>
</dbReference>
<dbReference type="HAMAP" id="MF_01899">
    <property type="entry name" value="RNase_D"/>
    <property type="match status" value="1"/>
</dbReference>
<dbReference type="Pfam" id="PF21293">
    <property type="entry name" value="RNAseD_HRDC_C"/>
    <property type="match status" value="1"/>
</dbReference>
<evidence type="ECO:0000256" key="6">
    <source>
        <dbReference type="HAMAP-Rule" id="MF_01899"/>
    </source>
</evidence>
<evidence type="ECO:0000256" key="5">
    <source>
        <dbReference type="ARBA" id="ARBA00022839"/>
    </source>
</evidence>
<evidence type="ECO:0000256" key="1">
    <source>
        <dbReference type="ARBA" id="ARBA00022490"/>
    </source>
</evidence>
<organism evidence="8 9">
    <name type="scientific">Actinobacillus porcinus</name>
    <dbReference type="NCBI Taxonomy" id="51048"/>
    <lineage>
        <taxon>Bacteria</taxon>
        <taxon>Pseudomonadati</taxon>
        <taxon>Pseudomonadota</taxon>
        <taxon>Gammaproteobacteria</taxon>
        <taxon>Pasteurellales</taxon>
        <taxon>Pasteurellaceae</taxon>
        <taxon>Actinobacillus</taxon>
    </lineage>
</organism>
<comment type="cofactor">
    <cofactor evidence="6">
        <name>a divalent metal cation</name>
        <dbReference type="ChEBI" id="CHEBI:60240"/>
    </cofactor>
</comment>
<dbReference type="Proteomes" id="UP000308167">
    <property type="component" value="Unassembled WGS sequence"/>
</dbReference>
<dbReference type="InterPro" id="IPR044876">
    <property type="entry name" value="HRDC_dom_sf"/>
</dbReference>
<sequence length="379" mass="44214">MIKELKNPPRFNLITDNESLKSACQQAVQKAVVALDTEFVRIRSYYPKLGLIQLYDGDNVSLIDPTEVTDFSPFVDLLADNKVIKVLHACYEDLDVFFHHFQQFPTPMVDTQVMASFLGFTTSAGLATLIQHYFQLELDKGAARTDWLARPLSDKQLTYAAADVWYLLPLYQKMAQDLAQTPWQSAVQFDCDLLVEKQQKPKNPEKAYLTIPNAWRMERDELNRLKLLAKWRHEEAIRRDLALNFVIRAENLYEVAKIQPKHTSELLKLGLDPNEVRIHGKKLLQLIEQSKRIDEKEYPPKIQRLNEDPRYKKTIKAWQQKLKEIAPTDLAPEVIAGKRDLERLMKWVWLKNKDSQNLPELMRDWREPFGKQLLSMIEA</sequence>
<dbReference type="InterPro" id="IPR002121">
    <property type="entry name" value="HRDC_dom"/>
</dbReference>
<dbReference type="Gene3D" id="3.30.420.10">
    <property type="entry name" value="Ribonuclease H-like superfamily/Ribonuclease H"/>
    <property type="match status" value="1"/>
</dbReference>
<dbReference type="SUPFAM" id="SSF47819">
    <property type="entry name" value="HRDC-like"/>
    <property type="match status" value="2"/>
</dbReference>
<keyword evidence="9" id="KW-1185">Reference proteome</keyword>
<dbReference type="InterPro" id="IPR012337">
    <property type="entry name" value="RNaseH-like_sf"/>
</dbReference>
<keyword evidence="3 6" id="KW-0540">Nuclease</keyword>
<dbReference type="GeneID" id="86156305"/>
<dbReference type="EMBL" id="CABFKI010000014">
    <property type="protein sequence ID" value="VTU09292.1"/>
    <property type="molecule type" value="Genomic_DNA"/>
</dbReference>
<proteinExistence type="inferred from homology"/>
<dbReference type="InterPro" id="IPR036397">
    <property type="entry name" value="RNaseH_sf"/>
</dbReference>
<evidence type="ECO:0000256" key="4">
    <source>
        <dbReference type="ARBA" id="ARBA00022801"/>
    </source>
</evidence>
<dbReference type="InterPro" id="IPR010997">
    <property type="entry name" value="HRDC-like_sf"/>
</dbReference>
<reference evidence="8 9" key="1">
    <citation type="submission" date="2019-05" db="EMBL/GenBank/DDBJ databases">
        <authorList>
            <consortium name="Pathogen Informatics"/>
        </authorList>
    </citation>
    <scope>NUCLEOTIDE SEQUENCE [LARGE SCALE GENOMIC DNA]</scope>
    <source>
        <strain evidence="8 9">NM319</strain>
    </source>
</reference>
<dbReference type="InterPro" id="IPR002562">
    <property type="entry name" value="3'-5'_exonuclease_dom"/>
</dbReference>
<comment type="catalytic activity">
    <reaction evidence="6">
        <text>Exonucleolytic cleavage that removes extra residues from the 3'-terminus of tRNA to produce 5'-mononucleotides.</text>
        <dbReference type="EC" id="3.1.13.5"/>
    </reaction>
</comment>
<dbReference type="SUPFAM" id="SSF53098">
    <property type="entry name" value="Ribonuclease H-like"/>
    <property type="match status" value="1"/>
</dbReference>
<dbReference type="InterPro" id="IPR006292">
    <property type="entry name" value="RNase_D"/>
</dbReference>
<keyword evidence="5 6" id="KW-0269">Exonuclease</keyword>
<dbReference type="SMART" id="SM00474">
    <property type="entry name" value="35EXOc"/>
    <property type="match status" value="1"/>
</dbReference>
<keyword evidence="1 6" id="KW-0963">Cytoplasm</keyword>
<dbReference type="Pfam" id="PF01612">
    <property type="entry name" value="DNA_pol_A_exo1"/>
    <property type="match status" value="1"/>
</dbReference>
<dbReference type="InterPro" id="IPR051086">
    <property type="entry name" value="RNase_D-like"/>
</dbReference>
<evidence type="ECO:0000313" key="9">
    <source>
        <dbReference type="Proteomes" id="UP000308167"/>
    </source>
</evidence>
<comment type="subcellular location">
    <subcellularLocation>
        <location evidence="6">Cytoplasm</location>
    </subcellularLocation>
</comment>
<comment type="function">
    <text evidence="6">Exonuclease involved in the 3' processing of various precursor tRNAs. Initiates hydrolysis at the 3'-terminus of an RNA molecule and releases 5'-mononucleotides.</text>
</comment>
<dbReference type="PROSITE" id="PS50967">
    <property type="entry name" value="HRDC"/>
    <property type="match status" value="1"/>
</dbReference>
<protein>
    <recommendedName>
        <fullName evidence="6">Ribonuclease D</fullName>
        <shortName evidence="6">RNase D</shortName>
        <ecNumber evidence="6">3.1.13.5</ecNumber>
    </recommendedName>
</protein>
<keyword evidence="4 6" id="KW-0378">Hydrolase</keyword>
<feature type="domain" description="HRDC" evidence="7">
    <location>
        <begin position="218"/>
        <end position="297"/>
    </location>
</feature>
<dbReference type="PANTHER" id="PTHR47649:SF1">
    <property type="entry name" value="RIBONUCLEASE D"/>
    <property type="match status" value="1"/>
</dbReference>
<comment type="caution">
    <text evidence="8">The sequence shown here is derived from an EMBL/GenBank/DDBJ whole genome shotgun (WGS) entry which is preliminary data.</text>
</comment>
<dbReference type="EC" id="3.1.13.5" evidence="6"/>
<evidence type="ECO:0000259" key="7">
    <source>
        <dbReference type="PROSITE" id="PS50967"/>
    </source>
</evidence>
<comment type="similarity">
    <text evidence="6">Belongs to the RNase D family.</text>
</comment>
<dbReference type="Pfam" id="PF00570">
    <property type="entry name" value="HRDC"/>
    <property type="match status" value="1"/>
</dbReference>
<accession>A0ABY6TLN8</accession>
<gene>
    <name evidence="6 8" type="primary">rnd</name>
    <name evidence="8" type="ORF">SAMEA1410922_01937</name>
</gene>
<dbReference type="RefSeq" id="WP_135710933.1">
    <property type="nucleotide sequence ID" value="NZ_CABFKI010000014.1"/>
</dbReference>
<name>A0ABY6TLN8_9PAST</name>
<evidence type="ECO:0000256" key="2">
    <source>
        <dbReference type="ARBA" id="ARBA00022694"/>
    </source>
</evidence>
<dbReference type="SMART" id="SM00341">
    <property type="entry name" value="HRDC"/>
    <property type="match status" value="1"/>
</dbReference>
<evidence type="ECO:0000256" key="3">
    <source>
        <dbReference type="ARBA" id="ARBA00022722"/>
    </source>
</evidence>
<evidence type="ECO:0000313" key="8">
    <source>
        <dbReference type="EMBL" id="VTU09292.1"/>
    </source>
</evidence>
<dbReference type="GO" id="GO:0033890">
    <property type="term" value="F:ribonuclease D activity"/>
    <property type="evidence" value="ECO:0007669"/>
    <property type="project" value="UniProtKB-EC"/>
</dbReference>
<dbReference type="Gene3D" id="1.10.150.80">
    <property type="entry name" value="HRDC domain"/>
    <property type="match status" value="2"/>
</dbReference>
<keyword evidence="2 6" id="KW-0819">tRNA processing</keyword>
<dbReference type="InterPro" id="IPR048579">
    <property type="entry name" value="RNAseD_HRDC_C"/>
</dbReference>
<dbReference type="PANTHER" id="PTHR47649">
    <property type="entry name" value="RIBONUCLEASE D"/>
    <property type="match status" value="1"/>
</dbReference>